<evidence type="ECO:0000313" key="9">
    <source>
        <dbReference type="EMBL" id="HGE74895.1"/>
    </source>
</evidence>
<dbReference type="Pfam" id="PF00453">
    <property type="entry name" value="Ribosomal_L20"/>
    <property type="match status" value="1"/>
</dbReference>
<evidence type="ECO:0000256" key="6">
    <source>
        <dbReference type="ARBA" id="ARBA00035172"/>
    </source>
</evidence>
<dbReference type="Gene3D" id="6.10.160.10">
    <property type="match status" value="1"/>
</dbReference>
<dbReference type="InterPro" id="IPR005813">
    <property type="entry name" value="Ribosomal_bL20"/>
</dbReference>
<dbReference type="PROSITE" id="PS00937">
    <property type="entry name" value="RIBOSOMAL_L20"/>
    <property type="match status" value="1"/>
</dbReference>
<comment type="caution">
    <text evidence="9">The sequence shown here is derived from an EMBL/GenBank/DDBJ whole genome shotgun (WGS) entry which is preliminary data.</text>
</comment>
<comment type="function">
    <text evidence="7 8">Binds directly to 23S ribosomal RNA and is necessary for the in vitro assembly process of the 50S ribosomal subunit. It is not involved in the protein synthesizing functions of that subunit.</text>
</comment>
<evidence type="ECO:0000256" key="2">
    <source>
        <dbReference type="ARBA" id="ARBA00022730"/>
    </source>
</evidence>
<dbReference type="CDD" id="cd07026">
    <property type="entry name" value="Ribosomal_L20"/>
    <property type="match status" value="1"/>
</dbReference>
<evidence type="ECO:0000256" key="1">
    <source>
        <dbReference type="ARBA" id="ARBA00007698"/>
    </source>
</evidence>
<dbReference type="GO" id="GO:0019843">
    <property type="term" value="F:rRNA binding"/>
    <property type="evidence" value="ECO:0007669"/>
    <property type="project" value="UniProtKB-UniRule"/>
</dbReference>
<dbReference type="GO" id="GO:0006412">
    <property type="term" value="P:translation"/>
    <property type="evidence" value="ECO:0007669"/>
    <property type="project" value="InterPro"/>
</dbReference>
<dbReference type="NCBIfam" id="TIGR01032">
    <property type="entry name" value="rplT_bact"/>
    <property type="match status" value="1"/>
</dbReference>
<proteinExistence type="inferred from homology"/>
<evidence type="ECO:0000256" key="8">
    <source>
        <dbReference type="RuleBase" id="RU000560"/>
    </source>
</evidence>
<dbReference type="GO" id="GO:0005840">
    <property type="term" value="C:ribosome"/>
    <property type="evidence" value="ECO:0007669"/>
    <property type="project" value="UniProtKB-KW"/>
</dbReference>
<evidence type="ECO:0000256" key="5">
    <source>
        <dbReference type="ARBA" id="ARBA00023274"/>
    </source>
</evidence>
<evidence type="ECO:0000256" key="4">
    <source>
        <dbReference type="ARBA" id="ARBA00022980"/>
    </source>
</evidence>
<protein>
    <recommendedName>
        <fullName evidence="6 7">Large ribosomal subunit protein bL20</fullName>
    </recommendedName>
</protein>
<gene>
    <name evidence="7" type="primary">rplT</name>
    <name evidence="9" type="ORF">ENX73_02070</name>
</gene>
<dbReference type="GO" id="GO:1990904">
    <property type="term" value="C:ribonucleoprotein complex"/>
    <property type="evidence" value="ECO:0007669"/>
    <property type="project" value="UniProtKB-KW"/>
</dbReference>
<evidence type="ECO:0000256" key="3">
    <source>
        <dbReference type="ARBA" id="ARBA00022884"/>
    </source>
</evidence>
<keyword evidence="3 7" id="KW-0694">RNA-binding</keyword>
<organism evidence="9">
    <name type="scientific">Mesoaciditoga lauensis</name>
    <dbReference type="NCBI Taxonomy" id="1495039"/>
    <lineage>
        <taxon>Bacteria</taxon>
        <taxon>Thermotogati</taxon>
        <taxon>Thermotogota</taxon>
        <taxon>Thermotogae</taxon>
        <taxon>Mesoaciditogales</taxon>
        <taxon>Mesoaciditogaceae</taxon>
        <taxon>Mesoaciditoga</taxon>
    </lineage>
</organism>
<keyword evidence="2 7" id="KW-0699">rRNA-binding</keyword>
<dbReference type="GO" id="GO:0000027">
    <property type="term" value="P:ribosomal large subunit assembly"/>
    <property type="evidence" value="ECO:0007669"/>
    <property type="project" value="UniProtKB-UniRule"/>
</dbReference>
<comment type="similarity">
    <text evidence="1 7 8">Belongs to the bacterial ribosomal protein bL20 family.</text>
</comment>
<name>A0A7V3VSN7_9BACT</name>
<dbReference type="HAMAP" id="MF_00382">
    <property type="entry name" value="Ribosomal_bL20"/>
    <property type="match status" value="1"/>
</dbReference>
<accession>A0A7V3VSN7</accession>
<dbReference type="EMBL" id="DTPE01000086">
    <property type="protein sequence ID" value="HGE74895.1"/>
    <property type="molecule type" value="Genomic_DNA"/>
</dbReference>
<dbReference type="Gene3D" id="1.10.1900.20">
    <property type="entry name" value="Ribosomal protein L20"/>
    <property type="match status" value="1"/>
</dbReference>
<sequence length="120" mass="13746">MRIKRGTTKRQRHNKVLNTVRGRLGARGRHYRYAKESVTKAGINAYIGRKQKKRTMRALWITRINIAARNYGLKYSDLVHGLDLAGVNVNRKILAQLAVEDINAFTSYVEIAKKHLTVSQ</sequence>
<dbReference type="InterPro" id="IPR049946">
    <property type="entry name" value="RIBOSOMAL_L20_CS"/>
</dbReference>
<dbReference type="InterPro" id="IPR035566">
    <property type="entry name" value="Ribosomal_protein_bL20_C"/>
</dbReference>
<dbReference type="PANTHER" id="PTHR10986">
    <property type="entry name" value="39S RIBOSOMAL PROTEIN L20"/>
    <property type="match status" value="1"/>
</dbReference>
<dbReference type="SUPFAM" id="SSF74731">
    <property type="entry name" value="Ribosomal protein L20"/>
    <property type="match status" value="1"/>
</dbReference>
<keyword evidence="5 7" id="KW-0687">Ribonucleoprotein</keyword>
<evidence type="ECO:0000256" key="7">
    <source>
        <dbReference type="HAMAP-Rule" id="MF_00382"/>
    </source>
</evidence>
<dbReference type="AlphaFoldDB" id="A0A7V3VSN7"/>
<keyword evidence="4 7" id="KW-0689">Ribosomal protein</keyword>
<dbReference type="GO" id="GO:0003735">
    <property type="term" value="F:structural constituent of ribosome"/>
    <property type="evidence" value="ECO:0007669"/>
    <property type="project" value="InterPro"/>
</dbReference>
<dbReference type="FunFam" id="1.10.1900.20:FF:000001">
    <property type="entry name" value="50S ribosomal protein L20"/>
    <property type="match status" value="1"/>
</dbReference>
<dbReference type="PRINTS" id="PR00062">
    <property type="entry name" value="RIBOSOMALL20"/>
</dbReference>
<reference evidence="9" key="1">
    <citation type="journal article" date="2020" name="mSystems">
        <title>Genome- and Community-Level Interaction Insights into Carbon Utilization and Element Cycling Functions of Hydrothermarchaeota in Hydrothermal Sediment.</title>
        <authorList>
            <person name="Zhou Z."/>
            <person name="Liu Y."/>
            <person name="Xu W."/>
            <person name="Pan J."/>
            <person name="Luo Z.H."/>
            <person name="Li M."/>
        </authorList>
    </citation>
    <scope>NUCLEOTIDE SEQUENCE [LARGE SCALE GENOMIC DNA]</scope>
    <source>
        <strain evidence="9">SpSt-966</strain>
    </source>
</reference>